<dbReference type="Pfam" id="PF11611">
    <property type="entry name" value="DUF4352"/>
    <property type="match status" value="1"/>
</dbReference>
<keyword evidence="5" id="KW-1185">Reference proteome</keyword>
<dbReference type="InterPro" id="IPR029050">
    <property type="entry name" value="Immunoprotect_excell_Ig-like"/>
</dbReference>
<accession>A0A1T4X6H0</accession>
<protein>
    <recommendedName>
        <fullName evidence="3">DUF4352 domain-containing protein</fullName>
    </recommendedName>
</protein>
<evidence type="ECO:0000259" key="3">
    <source>
        <dbReference type="Pfam" id="PF11611"/>
    </source>
</evidence>
<dbReference type="PROSITE" id="PS51257">
    <property type="entry name" value="PROKAR_LIPOPROTEIN"/>
    <property type="match status" value="1"/>
</dbReference>
<dbReference type="InterPro" id="IPR029051">
    <property type="entry name" value="DUF4352"/>
</dbReference>
<evidence type="ECO:0000313" key="4">
    <source>
        <dbReference type="EMBL" id="SKA85156.1"/>
    </source>
</evidence>
<dbReference type="Gene3D" id="2.60.40.1240">
    <property type="match status" value="1"/>
</dbReference>
<evidence type="ECO:0000256" key="2">
    <source>
        <dbReference type="SAM" id="SignalP"/>
    </source>
</evidence>
<reference evidence="4 5" key="1">
    <citation type="submission" date="2017-02" db="EMBL/GenBank/DDBJ databases">
        <authorList>
            <person name="Peterson S.W."/>
        </authorList>
    </citation>
    <scope>NUCLEOTIDE SEQUENCE [LARGE SCALE GENOMIC DNA]</scope>
    <source>
        <strain evidence="4 5">ATCC 27749</strain>
    </source>
</reference>
<feature type="chain" id="PRO_5038554889" description="DUF4352 domain-containing protein" evidence="2">
    <location>
        <begin position="26"/>
        <end position="164"/>
    </location>
</feature>
<dbReference type="EMBL" id="FUYF01000006">
    <property type="protein sequence ID" value="SKA85156.1"/>
    <property type="molecule type" value="Genomic_DNA"/>
</dbReference>
<feature type="domain" description="DUF4352" evidence="3">
    <location>
        <begin position="40"/>
        <end position="150"/>
    </location>
</feature>
<gene>
    <name evidence="4" type="ORF">SAMN02745178_01511</name>
</gene>
<name>A0A1T4X6H0_9FIRM</name>
<dbReference type="Proteomes" id="UP000190286">
    <property type="component" value="Unassembled WGS sequence"/>
</dbReference>
<evidence type="ECO:0000256" key="1">
    <source>
        <dbReference type="ARBA" id="ARBA00022729"/>
    </source>
</evidence>
<sequence>MSKTTFNLYKTVLCVLTLVAALLLAGCGGSDASIRAKASETVQTALFDFTCDTPRVVDGYNSITTPDGQKLVIFMMTVTNTSNETYDIFKDDFQIQWGKDDFGVALDAVDDVMMPDATTLQPGESLSGWMLVNLPQDTNDFVVAYQEMLADGSNGNAYFVDLSL</sequence>
<dbReference type="RefSeq" id="WP_159447006.1">
    <property type="nucleotide sequence ID" value="NZ_FUYF01000006.1"/>
</dbReference>
<organism evidence="4 5">
    <name type="scientific">Gemmiger formicilis</name>
    <dbReference type="NCBI Taxonomy" id="745368"/>
    <lineage>
        <taxon>Bacteria</taxon>
        <taxon>Bacillati</taxon>
        <taxon>Bacillota</taxon>
        <taxon>Clostridia</taxon>
        <taxon>Eubacteriales</taxon>
        <taxon>Gemmiger</taxon>
    </lineage>
</organism>
<feature type="signal peptide" evidence="2">
    <location>
        <begin position="1"/>
        <end position="25"/>
    </location>
</feature>
<dbReference type="OrthoDB" id="1650730at2"/>
<proteinExistence type="predicted"/>
<dbReference type="STRING" id="745368.SAMN02745178_01511"/>
<keyword evidence="1 2" id="KW-0732">Signal</keyword>
<dbReference type="AlphaFoldDB" id="A0A1T4X6H0"/>
<evidence type="ECO:0000313" key="5">
    <source>
        <dbReference type="Proteomes" id="UP000190286"/>
    </source>
</evidence>
<dbReference type="GeneID" id="93337975"/>